<dbReference type="InterPro" id="IPR007712">
    <property type="entry name" value="RelE/ParE_toxin"/>
</dbReference>
<dbReference type="EMBL" id="UOFH01000147">
    <property type="protein sequence ID" value="VAW60531.1"/>
    <property type="molecule type" value="Genomic_DNA"/>
</dbReference>
<accession>A0A3B0WYC1</accession>
<reference evidence="2" key="1">
    <citation type="submission" date="2018-06" db="EMBL/GenBank/DDBJ databases">
        <authorList>
            <person name="Zhirakovskaya E."/>
        </authorList>
    </citation>
    <scope>NUCLEOTIDE SEQUENCE</scope>
</reference>
<name>A0A3B0WYC1_9ZZZZ</name>
<gene>
    <name evidence="2" type="ORF">MNBD_GAMMA08-1251</name>
</gene>
<sequence>MRVEFHPKASEELKTSSGFYEEKVAGLGNEFLNEVERMIQVLNDTPMLGIELASPFRRAVLRRFPFSLIYTAEENVLWVVAVAHHKLKPGYWKARVNR</sequence>
<dbReference type="InterPro" id="IPR035093">
    <property type="entry name" value="RelE/ParE_toxin_dom_sf"/>
</dbReference>
<organism evidence="2">
    <name type="scientific">hydrothermal vent metagenome</name>
    <dbReference type="NCBI Taxonomy" id="652676"/>
    <lineage>
        <taxon>unclassified sequences</taxon>
        <taxon>metagenomes</taxon>
        <taxon>ecological metagenomes</taxon>
    </lineage>
</organism>
<evidence type="ECO:0000313" key="2">
    <source>
        <dbReference type="EMBL" id="VAW60531.1"/>
    </source>
</evidence>
<dbReference type="Pfam" id="PF05016">
    <property type="entry name" value="ParE_toxin"/>
    <property type="match status" value="1"/>
</dbReference>
<evidence type="ECO:0008006" key="3">
    <source>
        <dbReference type="Google" id="ProtNLM"/>
    </source>
</evidence>
<proteinExistence type="predicted"/>
<keyword evidence="1" id="KW-1277">Toxin-antitoxin system</keyword>
<protein>
    <recommendedName>
        <fullName evidence="3">Death on curing protein, Doc toxin</fullName>
    </recommendedName>
</protein>
<dbReference type="Gene3D" id="3.30.2310.20">
    <property type="entry name" value="RelE-like"/>
    <property type="match status" value="1"/>
</dbReference>
<evidence type="ECO:0000256" key="1">
    <source>
        <dbReference type="ARBA" id="ARBA00022649"/>
    </source>
</evidence>
<dbReference type="AlphaFoldDB" id="A0A3B0WYC1"/>